<sequence>MTDPVLVSEYRGDVLENVHTGVVCGINERKEVIFQQGDIKHPTFYRSAMKPLQAVPVFKSNVIEKYGLTSMEAALFTASHRGESYHQEALKSVLEKCGLSEDTLVCHASYPLNDKPKADCIWHHEPERKLYHNCSGKHLGFMACAKENGWDVATYYEPDHPLQQEILKVVSELTETPVDEIDKGTDGCGAPIYAVPLYNMALSYLKFVCPEMIESPETREAVVDIGQVMNDNPEIVASHQFVCTELLRDPNIIAKGGAQGAYCFALRKEKISFALKVLSGSELVWPNLIAGILEKIDYENKDTIERLYALRSKDIKNDNGKVVGRTVVQLDE</sequence>
<evidence type="ECO:0000313" key="1">
    <source>
        <dbReference type="EMBL" id="MFC4619791.1"/>
    </source>
</evidence>
<evidence type="ECO:0000313" key="2">
    <source>
        <dbReference type="Proteomes" id="UP001596022"/>
    </source>
</evidence>
<dbReference type="Pfam" id="PF06089">
    <property type="entry name" value="Asparaginase_II"/>
    <property type="match status" value="1"/>
</dbReference>
<dbReference type="Proteomes" id="UP001596022">
    <property type="component" value="Unassembled WGS sequence"/>
</dbReference>
<dbReference type="RefSeq" id="WP_376846883.1">
    <property type="nucleotide sequence ID" value="NZ_JBHSFW010000012.1"/>
</dbReference>
<organism evidence="1 2">
    <name type="scientific">Camelliibacillus cellulosilyticus</name>
    <dbReference type="NCBI Taxonomy" id="2174486"/>
    <lineage>
        <taxon>Bacteria</taxon>
        <taxon>Bacillati</taxon>
        <taxon>Bacillota</taxon>
        <taxon>Bacilli</taxon>
        <taxon>Bacillales</taxon>
        <taxon>Sporolactobacillaceae</taxon>
        <taxon>Camelliibacillus</taxon>
    </lineage>
</organism>
<comment type="caution">
    <text evidence="1">The sequence shown here is derived from an EMBL/GenBank/DDBJ whole genome shotgun (WGS) entry which is preliminary data.</text>
</comment>
<accession>A0ABV9GR77</accession>
<dbReference type="InterPro" id="IPR010349">
    <property type="entry name" value="Asparaginase_II"/>
</dbReference>
<name>A0ABV9GR77_9BACL</name>
<dbReference type="EMBL" id="JBHSFW010000012">
    <property type="protein sequence ID" value="MFC4619791.1"/>
    <property type="molecule type" value="Genomic_DNA"/>
</dbReference>
<dbReference type="PANTHER" id="PTHR42110">
    <property type="entry name" value="L-ASPARAGINASE, PUTATIVE (AFU_ORTHOLOGUE AFUA_3G11890)-RELATED"/>
    <property type="match status" value="1"/>
</dbReference>
<protein>
    <submittedName>
        <fullName evidence="1">Asparaginase</fullName>
    </submittedName>
</protein>
<dbReference type="PANTHER" id="PTHR42110:SF1">
    <property type="entry name" value="L-ASPARAGINASE, PUTATIVE (AFU_ORTHOLOGUE AFUA_3G11890)-RELATED"/>
    <property type="match status" value="1"/>
</dbReference>
<proteinExistence type="predicted"/>
<reference evidence="2" key="1">
    <citation type="journal article" date="2019" name="Int. J. Syst. Evol. Microbiol.">
        <title>The Global Catalogue of Microorganisms (GCM) 10K type strain sequencing project: providing services to taxonomists for standard genome sequencing and annotation.</title>
        <authorList>
            <consortium name="The Broad Institute Genomics Platform"/>
            <consortium name="The Broad Institute Genome Sequencing Center for Infectious Disease"/>
            <person name="Wu L."/>
            <person name="Ma J."/>
        </authorList>
    </citation>
    <scope>NUCLEOTIDE SEQUENCE [LARGE SCALE GENOMIC DNA]</scope>
    <source>
        <strain evidence="2">CGMCC 1.16306</strain>
    </source>
</reference>
<keyword evidence="2" id="KW-1185">Reference proteome</keyword>
<gene>
    <name evidence="1" type="ORF">ACFO4N_13850</name>
</gene>